<feature type="region of interest" description="Disordered" evidence="1">
    <location>
        <begin position="68"/>
        <end position="91"/>
    </location>
</feature>
<evidence type="ECO:0000313" key="2">
    <source>
        <dbReference type="EMBL" id="KAH3706768.1"/>
    </source>
</evidence>
<keyword evidence="3" id="KW-1185">Reference proteome</keyword>
<name>A0A9D3YTH6_DREPO</name>
<reference evidence="2" key="2">
    <citation type="submission" date="2020-11" db="EMBL/GenBank/DDBJ databases">
        <authorList>
            <person name="McCartney M.A."/>
            <person name="Auch B."/>
            <person name="Kono T."/>
            <person name="Mallez S."/>
            <person name="Becker A."/>
            <person name="Gohl D.M."/>
            <person name="Silverstein K.A.T."/>
            <person name="Koren S."/>
            <person name="Bechman K.B."/>
            <person name="Herman A."/>
            <person name="Abrahante J.E."/>
            <person name="Garbe J."/>
        </authorList>
    </citation>
    <scope>NUCLEOTIDE SEQUENCE</scope>
    <source>
        <strain evidence="2">Duluth1</strain>
        <tissue evidence="2">Whole animal</tissue>
    </source>
</reference>
<dbReference type="Proteomes" id="UP000828390">
    <property type="component" value="Unassembled WGS sequence"/>
</dbReference>
<dbReference type="AlphaFoldDB" id="A0A9D3YTH6"/>
<dbReference type="EMBL" id="JAIWYP010000014">
    <property type="protein sequence ID" value="KAH3706768.1"/>
    <property type="molecule type" value="Genomic_DNA"/>
</dbReference>
<proteinExistence type="predicted"/>
<gene>
    <name evidence="2" type="ORF">DPMN_066157</name>
</gene>
<sequence length="91" mass="10332">MHHRLPKKRAKGGLIDVWTLIPGFTLHEQANLRRSGVGKPSPVLDQEKLDLLRGKTIQVIAFKRRYTSDQSTQPNETTSLGTFSNSIFYHT</sequence>
<reference evidence="2" key="1">
    <citation type="journal article" date="2019" name="bioRxiv">
        <title>The Genome of the Zebra Mussel, Dreissena polymorpha: A Resource for Invasive Species Research.</title>
        <authorList>
            <person name="McCartney M.A."/>
            <person name="Auch B."/>
            <person name="Kono T."/>
            <person name="Mallez S."/>
            <person name="Zhang Y."/>
            <person name="Obille A."/>
            <person name="Becker A."/>
            <person name="Abrahante J.E."/>
            <person name="Garbe J."/>
            <person name="Badalamenti J.P."/>
            <person name="Herman A."/>
            <person name="Mangelson H."/>
            <person name="Liachko I."/>
            <person name="Sullivan S."/>
            <person name="Sone E.D."/>
            <person name="Koren S."/>
            <person name="Silverstein K.A.T."/>
            <person name="Beckman K.B."/>
            <person name="Gohl D.M."/>
        </authorList>
    </citation>
    <scope>NUCLEOTIDE SEQUENCE</scope>
    <source>
        <strain evidence="2">Duluth1</strain>
        <tissue evidence="2">Whole animal</tissue>
    </source>
</reference>
<evidence type="ECO:0000256" key="1">
    <source>
        <dbReference type="SAM" id="MobiDB-lite"/>
    </source>
</evidence>
<organism evidence="2 3">
    <name type="scientific">Dreissena polymorpha</name>
    <name type="common">Zebra mussel</name>
    <name type="synonym">Mytilus polymorpha</name>
    <dbReference type="NCBI Taxonomy" id="45954"/>
    <lineage>
        <taxon>Eukaryota</taxon>
        <taxon>Metazoa</taxon>
        <taxon>Spiralia</taxon>
        <taxon>Lophotrochozoa</taxon>
        <taxon>Mollusca</taxon>
        <taxon>Bivalvia</taxon>
        <taxon>Autobranchia</taxon>
        <taxon>Heteroconchia</taxon>
        <taxon>Euheterodonta</taxon>
        <taxon>Imparidentia</taxon>
        <taxon>Neoheterodontei</taxon>
        <taxon>Myida</taxon>
        <taxon>Dreissenoidea</taxon>
        <taxon>Dreissenidae</taxon>
        <taxon>Dreissena</taxon>
    </lineage>
</organism>
<accession>A0A9D3YTH6</accession>
<protein>
    <submittedName>
        <fullName evidence="2">Uncharacterized protein</fullName>
    </submittedName>
</protein>
<evidence type="ECO:0000313" key="3">
    <source>
        <dbReference type="Proteomes" id="UP000828390"/>
    </source>
</evidence>
<comment type="caution">
    <text evidence="2">The sequence shown here is derived from an EMBL/GenBank/DDBJ whole genome shotgun (WGS) entry which is preliminary data.</text>
</comment>